<dbReference type="RefSeq" id="WP_172462497.1">
    <property type="nucleotide sequence ID" value="NZ_CP068089.1"/>
</dbReference>
<evidence type="ECO:0000313" key="1">
    <source>
        <dbReference type="EMBL" id="SPZ92976.1"/>
    </source>
</evidence>
<evidence type="ECO:0000313" key="3">
    <source>
        <dbReference type="Proteomes" id="UP000251241"/>
    </source>
</evidence>
<accession>A0A654DQA5</accession>
<protein>
    <recommendedName>
        <fullName evidence="5">SsrA-binding protein</fullName>
    </recommendedName>
</protein>
<reference evidence="1 3" key="1">
    <citation type="submission" date="2018-06" db="EMBL/GenBank/DDBJ databases">
        <authorList>
            <consortium name="Pathogen Informatics"/>
            <person name="Doyle S."/>
        </authorList>
    </citation>
    <scope>NUCLEOTIDE SEQUENCE [LARGE SCALE GENOMIC DNA]</scope>
    <source>
        <strain evidence="1 3">NCTC11343</strain>
    </source>
</reference>
<dbReference type="EMBL" id="CABWMV010000028">
    <property type="protein sequence ID" value="VXD08133.1"/>
    <property type="molecule type" value="Genomic_DNA"/>
</dbReference>
<accession>A0A2X2JLC9</accession>
<evidence type="ECO:0000313" key="4">
    <source>
        <dbReference type="Proteomes" id="UP000432350"/>
    </source>
</evidence>
<proteinExistence type="predicted"/>
<evidence type="ECO:0008006" key="5">
    <source>
        <dbReference type="Google" id="ProtNLM"/>
    </source>
</evidence>
<reference evidence="2 4" key="2">
    <citation type="submission" date="2019-10" db="EMBL/GenBank/DDBJ databases">
        <authorList>
            <person name="Karimi E."/>
        </authorList>
    </citation>
    <scope>NUCLEOTIDE SEQUENCE [LARGE SCALE GENOMIC DNA]</scope>
    <source>
        <strain evidence="2">Sphingobacterium sp. 8BC</strain>
    </source>
</reference>
<dbReference type="AlphaFoldDB" id="A0A2X2JLC9"/>
<dbReference type="GeneID" id="97179788"/>
<sequence length="52" mass="6201">MKRRFFQILNSLNKAILPKYGKMDPLKLKKYQQAIIAYRYFVLLHALGTDQD</sequence>
<dbReference type="Proteomes" id="UP000432350">
    <property type="component" value="Unassembled WGS sequence"/>
</dbReference>
<gene>
    <name evidence="1" type="ORF">NCTC11343_04913</name>
    <name evidence="2" type="ORF">SPHINGO8BC_90296</name>
</gene>
<dbReference type="EMBL" id="UAUU01000011">
    <property type="protein sequence ID" value="SPZ92976.1"/>
    <property type="molecule type" value="Genomic_DNA"/>
</dbReference>
<dbReference type="Proteomes" id="UP000251241">
    <property type="component" value="Unassembled WGS sequence"/>
</dbReference>
<organism evidence="1 3">
    <name type="scientific">Sphingobacterium multivorum</name>
    <dbReference type="NCBI Taxonomy" id="28454"/>
    <lineage>
        <taxon>Bacteria</taxon>
        <taxon>Pseudomonadati</taxon>
        <taxon>Bacteroidota</taxon>
        <taxon>Sphingobacteriia</taxon>
        <taxon>Sphingobacteriales</taxon>
        <taxon>Sphingobacteriaceae</taxon>
        <taxon>Sphingobacterium</taxon>
    </lineage>
</organism>
<name>A0A2X2JLC9_SPHMU</name>
<evidence type="ECO:0000313" key="2">
    <source>
        <dbReference type="EMBL" id="VXD08133.1"/>
    </source>
</evidence>